<feature type="transmembrane region" description="Helical" evidence="1">
    <location>
        <begin position="12"/>
        <end position="34"/>
    </location>
</feature>
<name>A0A1V9FQ05_9BACT</name>
<keyword evidence="1" id="KW-0472">Membrane</keyword>
<dbReference type="OrthoDB" id="676278at2"/>
<organism evidence="2 3">
    <name type="scientific">Niastella vici</name>
    <dbReference type="NCBI Taxonomy" id="1703345"/>
    <lineage>
        <taxon>Bacteria</taxon>
        <taxon>Pseudomonadati</taxon>
        <taxon>Bacteroidota</taxon>
        <taxon>Chitinophagia</taxon>
        <taxon>Chitinophagales</taxon>
        <taxon>Chitinophagaceae</taxon>
        <taxon>Niastella</taxon>
    </lineage>
</organism>
<dbReference type="STRING" id="1703345.A3860_33775"/>
<evidence type="ECO:0000313" key="2">
    <source>
        <dbReference type="EMBL" id="OQP60351.1"/>
    </source>
</evidence>
<evidence type="ECO:0000313" key="3">
    <source>
        <dbReference type="Proteomes" id="UP000192796"/>
    </source>
</evidence>
<gene>
    <name evidence="2" type="ORF">A3860_33775</name>
</gene>
<dbReference type="Proteomes" id="UP000192796">
    <property type="component" value="Unassembled WGS sequence"/>
</dbReference>
<accession>A0A1V9FQ05</accession>
<keyword evidence="1" id="KW-0812">Transmembrane</keyword>
<sequence>MTLHMQDGRKMIFYYAFLLSVELLLKADHSIVILRFTSQKVTLKGYRLDILFNRYAHEKPAVIQVYNGRYILAAMKRLAVVTEVTIELIK</sequence>
<evidence type="ECO:0000256" key="1">
    <source>
        <dbReference type="SAM" id="Phobius"/>
    </source>
</evidence>
<dbReference type="EMBL" id="LVYD01000064">
    <property type="protein sequence ID" value="OQP60351.1"/>
    <property type="molecule type" value="Genomic_DNA"/>
</dbReference>
<comment type="caution">
    <text evidence="2">The sequence shown here is derived from an EMBL/GenBank/DDBJ whole genome shotgun (WGS) entry which is preliminary data.</text>
</comment>
<keyword evidence="3" id="KW-1185">Reference proteome</keyword>
<dbReference type="AlphaFoldDB" id="A0A1V9FQ05"/>
<reference evidence="2 3" key="1">
    <citation type="submission" date="2016-03" db="EMBL/GenBank/DDBJ databases">
        <title>Niastella vici sp. nov., isolated from farmland soil.</title>
        <authorList>
            <person name="Chen L."/>
            <person name="Wang D."/>
            <person name="Yang S."/>
            <person name="Wang G."/>
        </authorList>
    </citation>
    <scope>NUCLEOTIDE SEQUENCE [LARGE SCALE GENOMIC DNA]</scope>
    <source>
        <strain evidence="2 3">DJ57</strain>
    </source>
</reference>
<protein>
    <submittedName>
        <fullName evidence="2">Uncharacterized protein</fullName>
    </submittedName>
</protein>
<keyword evidence="1" id="KW-1133">Transmembrane helix</keyword>
<proteinExistence type="predicted"/>